<dbReference type="EnsemblProtists" id="Phyra96847">
    <property type="protein sequence ID" value="Phyra96847"/>
    <property type="gene ID" value="Phyra96847"/>
</dbReference>
<feature type="signal peptide" evidence="8">
    <location>
        <begin position="1"/>
        <end position="40"/>
    </location>
</feature>
<evidence type="ECO:0000256" key="7">
    <source>
        <dbReference type="SAM" id="Phobius"/>
    </source>
</evidence>
<evidence type="ECO:0000313" key="11">
    <source>
        <dbReference type="Proteomes" id="UP000005238"/>
    </source>
</evidence>
<dbReference type="Pfam" id="PF06814">
    <property type="entry name" value="GOST_TM"/>
    <property type="match status" value="1"/>
</dbReference>
<organism evidence="10 11">
    <name type="scientific">Phytophthora ramorum</name>
    <name type="common">Sudden oak death agent</name>
    <dbReference type="NCBI Taxonomy" id="164328"/>
    <lineage>
        <taxon>Eukaryota</taxon>
        <taxon>Sar</taxon>
        <taxon>Stramenopiles</taxon>
        <taxon>Oomycota</taxon>
        <taxon>Peronosporomycetes</taxon>
        <taxon>Peronosporales</taxon>
        <taxon>Peronosporaceae</taxon>
        <taxon>Phytophthora</taxon>
    </lineage>
</organism>
<dbReference type="GO" id="GO:0016020">
    <property type="term" value="C:membrane"/>
    <property type="evidence" value="ECO:0000318"/>
    <property type="project" value="GO_Central"/>
</dbReference>
<evidence type="ECO:0000256" key="1">
    <source>
        <dbReference type="ARBA" id="ARBA00004141"/>
    </source>
</evidence>
<evidence type="ECO:0000256" key="3">
    <source>
        <dbReference type="ARBA" id="ARBA00022729"/>
    </source>
</evidence>
<keyword evidence="3 8" id="KW-0732">Signal</keyword>
<reference evidence="11" key="1">
    <citation type="journal article" date="2006" name="Science">
        <title>Phytophthora genome sequences uncover evolutionary origins and mechanisms of pathogenesis.</title>
        <authorList>
            <person name="Tyler B.M."/>
            <person name="Tripathy S."/>
            <person name="Zhang X."/>
            <person name="Dehal P."/>
            <person name="Jiang R.H."/>
            <person name="Aerts A."/>
            <person name="Arredondo F.D."/>
            <person name="Baxter L."/>
            <person name="Bensasson D."/>
            <person name="Beynon J.L."/>
            <person name="Chapman J."/>
            <person name="Damasceno C.M."/>
            <person name="Dorrance A.E."/>
            <person name="Dou D."/>
            <person name="Dickerman A.W."/>
            <person name="Dubchak I.L."/>
            <person name="Garbelotto M."/>
            <person name="Gijzen M."/>
            <person name="Gordon S.G."/>
            <person name="Govers F."/>
            <person name="Grunwald N.J."/>
            <person name="Huang W."/>
            <person name="Ivors K.L."/>
            <person name="Jones R.W."/>
            <person name="Kamoun S."/>
            <person name="Krampis K."/>
            <person name="Lamour K.H."/>
            <person name="Lee M.K."/>
            <person name="McDonald W.H."/>
            <person name="Medina M."/>
            <person name="Meijer H.J."/>
            <person name="Nordberg E.K."/>
            <person name="Maclean D.J."/>
            <person name="Ospina-Giraldo M.D."/>
            <person name="Morris P.F."/>
            <person name="Phuntumart V."/>
            <person name="Putnam N.H."/>
            <person name="Rash S."/>
            <person name="Rose J.K."/>
            <person name="Sakihama Y."/>
            <person name="Salamov A.A."/>
            <person name="Savidor A."/>
            <person name="Scheuring C.F."/>
            <person name="Smith B.M."/>
            <person name="Sobral B.W."/>
            <person name="Terry A."/>
            <person name="Torto-Alalibo T.A."/>
            <person name="Win J."/>
            <person name="Xu Z."/>
            <person name="Zhang H."/>
            <person name="Grigoriev I.V."/>
            <person name="Rokhsar D.S."/>
            <person name="Boore J.L."/>
        </authorList>
    </citation>
    <scope>NUCLEOTIDE SEQUENCE [LARGE SCALE GENOMIC DNA]</scope>
    <source>
        <strain evidence="11">Pr102</strain>
    </source>
</reference>
<dbReference type="AlphaFoldDB" id="H3HE76"/>
<dbReference type="InParanoid" id="H3HE76"/>
<dbReference type="Proteomes" id="UP000005238">
    <property type="component" value="Unassembled WGS sequence"/>
</dbReference>
<proteinExistence type="predicted"/>
<evidence type="ECO:0000256" key="2">
    <source>
        <dbReference type="ARBA" id="ARBA00022692"/>
    </source>
</evidence>
<dbReference type="PANTHER" id="PTHR21229">
    <property type="entry name" value="LUNG SEVEN TRANSMEMBRANE RECEPTOR"/>
    <property type="match status" value="1"/>
</dbReference>
<feature type="transmembrane region" description="Helical" evidence="7">
    <location>
        <begin position="301"/>
        <end position="319"/>
    </location>
</feature>
<feature type="transmembrane region" description="Helical" evidence="7">
    <location>
        <begin position="263"/>
        <end position="281"/>
    </location>
</feature>
<feature type="transmembrane region" description="Helical" evidence="7">
    <location>
        <begin position="328"/>
        <end position="351"/>
    </location>
</feature>
<dbReference type="VEuPathDB" id="FungiDB:KRP22_1099"/>
<keyword evidence="4 7" id="KW-1133">Transmembrane helix</keyword>
<evidence type="ECO:0000256" key="4">
    <source>
        <dbReference type="ARBA" id="ARBA00022989"/>
    </source>
</evidence>
<dbReference type="VEuPathDB" id="FungiDB:KRP23_13428"/>
<reference evidence="10" key="2">
    <citation type="submission" date="2015-06" db="UniProtKB">
        <authorList>
            <consortium name="EnsemblProtists"/>
        </authorList>
    </citation>
    <scope>IDENTIFICATION</scope>
    <source>
        <strain evidence="10">Pr102</strain>
    </source>
</reference>
<feature type="compositionally biased region" description="Low complexity" evidence="6">
    <location>
        <begin position="454"/>
        <end position="468"/>
    </location>
</feature>
<dbReference type="InterPro" id="IPR053937">
    <property type="entry name" value="GOST_TM"/>
</dbReference>
<evidence type="ECO:0000256" key="5">
    <source>
        <dbReference type="ARBA" id="ARBA00023136"/>
    </source>
</evidence>
<evidence type="ECO:0000256" key="6">
    <source>
        <dbReference type="SAM" id="MobiDB-lite"/>
    </source>
</evidence>
<evidence type="ECO:0000259" key="9">
    <source>
        <dbReference type="Pfam" id="PF06814"/>
    </source>
</evidence>
<dbReference type="GO" id="GO:0005794">
    <property type="term" value="C:Golgi apparatus"/>
    <property type="evidence" value="ECO:0000318"/>
    <property type="project" value="GO_Central"/>
</dbReference>
<feature type="chain" id="PRO_5003587670" description="GOST seven transmembrane domain-containing protein" evidence="8">
    <location>
        <begin position="41"/>
        <end position="479"/>
    </location>
</feature>
<feature type="transmembrane region" description="Helical" evidence="7">
    <location>
        <begin position="404"/>
        <end position="422"/>
    </location>
</feature>
<feature type="domain" description="GOST seven transmembrane" evidence="9">
    <location>
        <begin position="229"/>
        <end position="423"/>
    </location>
</feature>
<keyword evidence="5 7" id="KW-0472">Membrane</keyword>
<keyword evidence="2 7" id="KW-0812">Transmembrane</keyword>
<dbReference type="OMA" id="QMDQLPN"/>
<dbReference type="eggNOG" id="KOG2568">
    <property type="taxonomic scope" value="Eukaryota"/>
</dbReference>
<dbReference type="HOGENOM" id="CLU_039577_0_0_1"/>
<feature type="region of interest" description="Disordered" evidence="6">
    <location>
        <begin position="446"/>
        <end position="479"/>
    </location>
</feature>
<feature type="transmembrane region" description="Helical" evidence="7">
    <location>
        <begin position="363"/>
        <end position="383"/>
    </location>
</feature>
<name>H3HE76_PHYRM</name>
<sequence>MAPLVRGVAAAALRLVGCSSVRSGHHYTLLFLALLMICRGDLLASCSIHEVHEKVTGCKFTERMFADGRGPWGLTGRSSVCVDATMRPLKKDEVQDAITVRRLSDYFDFGVVLAAYSADAALAAGFDDRSACSWNFSNGSNVEGQLQGQFYPMDSDQELRMNATFYPREGGLQTMLLVPCWKQKSAAFGYPVSADEFVAYPMVDPLLHVDAKIAFHNPYGYLPGLLYGLFPFNGVLSFMYGALDVYFLVLISRHRQSVVGTHYFLLAVLLLATGESLAWFVTYKLLNDSGVPVCCPYPDSVLLSTFVKVLAVSLGYGIVRMEISWPEVFVVSGLGVCYFVAVGALEVSHLANQSDGDVRPPAVWEALVIMTNACFGGWIFLSLELTRKNLAAFGQTAKLQMYSSLNRVLVGYVVISFVLMAIEGAVREPETPASIARGIELTQRVVSAADDENSPPSKLSPAPASAAKDTSPPSTVESL</sequence>
<evidence type="ECO:0000256" key="8">
    <source>
        <dbReference type="SAM" id="SignalP"/>
    </source>
</evidence>
<keyword evidence="11" id="KW-1185">Reference proteome</keyword>
<protein>
    <recommendedName>
        <fullName evidence="9">GOST seven transmembrane domain-containing protein</fullName>
    </recommendedName>
</protein>
<evidence type="ECO:0000313" key="10">
    <source>
        <dbReference type="EnsemblProtists" id="Phyra96847"/>
    </source>
</evidence>
<dbReference type="STRING" id="164328.H3HE76"/>
<dbReference type="PANTHER" id="PTHR21229:SF1">
    <property type="entry name" value="GH17801P"/>
    <property type="match status" value="1"/>
</dbReference>
<comment type="subcellular location">
    <subcellularLocation>
        <location evidence="1">Membrane</location>
        <topology evidence="1">Multi-pass membrane protein</topology>
    </subcellularLocation>
</comment>
<feature type="transmembrane region" description="Helical" evidence="7">
    <location>
        <begin position="225"/>
        <end position="251"/>
    </location>
</feature>
<accession>H3HE76</accession>
<dbReference type="InterPro" id="IPR009637">
    <property type="entry name" value="GPR107/GPR108-like"/>
</dbReference>
<dbReference type="EMBL" id="DS566110">
    <property type="status" value="NOT_ANNOTATED_CDS"/>
    <property type="molecule type" value="Genomic_DNA"/>
</dbReference>